<protein>
    <submittedName>
        <fullName evidence="1">Uncharacterized protein</fullName>
    </submittedName>
</protein>
<name>A0A0A8YT64_ARUDO</name>
<dbReference type="AlphaFoldDB" id="A0A0A8YT64"/>
<dbReference type="EMBL" id="GBRH01269267">
    <property type="protein sequence ID" value="JAD28628.1"/>
    <property type="molecule type" value="Transcribed_RNA"/>
</dbReference>
<proteinExistence type="predicted"/>
<organism evidence="1">
    <name type="scientific">Arundo donax</name>
    <name type="common">Giant reed</name>
    <name type="synonym">Donax arundinaceus</name>
    <dbReference type="NCBI Taxonomy" id="35708"/>
    <lineage>
        <taxon>Eukaryota</taxon>
        <taxon>Viridiplantae</taxon>
        <taxon>Streptophyta</taxon>
        <taxon>Embryophyta</taxon>
        <taxon>Tracheophyta</taxon>
        <taxon>Spermatophyta</taxon>
        <taxon>Magnoliopsida</taxon>
        <taxon>Liliopsida</taxon>
        <taxon>Poales</taxon>
        <taxon>Poaceae</taxon>
        <taxon>PACMAD clade</taxon>
        <taxon>Arundinoideae</taxon>
        <taxon>Arundineae</taxon>
        <taxon>Arundo</taxon>
    </lineage>
</organism>
<sequence length="86" mass="8804">MLLLPLPLQLMAHANCGTQHRFASSAMRTESVRVRSSAPPPSPSSCVSRRRSASFLCGVGGSRGSALRIAPSVGSLGGPDGAVLLC</sequence>
<reference evidence="1" key="2">
    <citation type="journal article" date="2015" name="Data Brief">
        <title>Shoot transcriptome of the giant reed, Arundo donax.</title>
        <authorList>
            <person name="Barrero R.A."/>
            <person name="Guerrero F.D."/>
            <person name="Moolhuijzen P."/>
            <person name="Goolsby J.A."/>
            <person name="Tidwell J."/>
            <person name="Bellgard S.E."/>
            <person name="Bellgard M.I."/>
        </authorList>
    </citation>
    <scope>NUCLEOTIDE SEQUENCE</scope>
    <source>
        <tissue evidence="1">Shoot tissue taken approximately 20 cm above the soil surface</tissue>
    </source>
</reference>
<accession>A0A0A8YT64</accession>
<reference evidence="1" key="1">
    <citation type="submission" date="2014-09" db="EMBL/GenBank/DDBJ databases">
        <authorList>
            <person name="Magalhaes I.L.F."/>
            <person name="Oliveira U."/>
            <person name="Santos F.R."/>
            <person name="Vidigal T.H.D.A."/>
            <person name="Brescovit A.D."/>
            <person name="Santos A.J."/>
        </authorList>
    </citation>
    <scope>NUCLEOTIDE SEQUENCE</scope>
    <source>
        <tissue evidence="1">Shoot tissue taken approximately 20 cm above the soil surface</tissue>
    </source>
</reference>
<evidence type="ECO:0000313" key="1">
    <source>
        <dbReference type="EMBL" id="JAD28628.1"/>
    </source>
</evidence>